<evidence type="ECO:0008006" key="4">
    <source>
        <dbReference type="Google" id="ProtNLM"/>
    </source>
</evidence>
<reference evidence="2 3" key="1">
    <citation type="submission" date="2018-08" db="EMBL/GenBank/DDBJ databases">
        <title>Pallidiluteibacterium maritimus gen. nov., sp. nov., isolated from coastal sediment.</title>
        <authorList>
            <person name="Zhou L.Y."/>
        </authorList>
    </citation>
    <scope>NUCLEOTIDE SEQUENCE [LARGE SCALE GENOMIC DNA]</scope>
    <source>
        <strain evidence="2 3">XSD2</strain>
    </source>
</reference>
<protein>
    <recommendedName>
        <fullName evidence="4">Outer membrane protein beta-barrel domain-containing protein</fullName>
    </recommendedName>
</protein>
<evidence type="ECO:0000313" key="2">
    <source>
        <dbReference type="EMBL" id="RIJ50673.1"/>
    </source>
</evidence>
<dbReference type="Proteomes" id="UP000265926">
    <property type="component" value="Unassembled WGS sequence"/>
</dbReference>
<gene>
    <name evidence="2" type="ORF">D1614_01730</name>
</gene>
<keyword evidence="1" id="KW-0732">Signal</keyword>
<name>A0A399T9R0_9BACT</name>
<feature type="signal peptide" evidence="1">
    <location>
        <begin position="1"/>
        <end position="19"/>
    </location>
</feature>
<feature type="chain" id="PRO_5017392420" description="Outer membrane protein beta-barrel domain-containing protein" evidence="1">
    <location>
        <begin position="20"/>
        <end position="193"/>
    </location>
</feature>
<evidence type="ECO:0000313" key="3">
    <source>
        <dbReference type="Proteomes" id="UP000265926"/>
    </source>
</evidence>
<keyword evidence="3" id="KW-1185">Reference proteome</keyword>
<comment type="caution">
    <text evidence="2">The sequence shown here is derived from an EMBL/GenBank/DDBJ whole genome shotgun (WGS) entry which is preliminary data.</text>
</comment>
<organism evidence="2 3">
    <name type="scientific">Maribellus luteus</name>
    <dbReference type="NCBI Taxonomy" id="2305463"/>
    <lineage>
        <taxon>Bacteria</taxon>
        <taxon>Pseudomonadati</taxon>
        <taxon>Bacteroidota</taxon>
        <taxon>Bacteroidia</taxon>
        <taxon>Marinilabiliales</taxon>
        <taxon>Prolixibacteraceae</taxon>
        <taxon>Maribellus</taxon>
    </lineage>
</organism>
<sequence>MKKIAFVVFFALLSMSTMGQDGERKGYIGMMIGPSFPYGSFAGSEQYSDGFAGTGVNISLLNFGYKLWGNVGITAGWFGIANPIDQMSVDGMWSAGALMAGPLFSVPLSDKFDLDFKGMFGFVLLRRSFDYSETAEATGSGYEAGIMLRYNFIQKWCLMMNLETFNTRLDIQRDEDPRVSVINLSFGIAYRLK</sequence>
<evidence type="ECO:0000256" key="1">
    <source>
        <dbReference type="SAM" id="SignalP"/>
    </source>
</evidence>
<dbReference type="OrthoDB" id="1121201at2"/>
<accession>A0A399T9R0</accession>
<proteinExistence type="predicted"/>
<dbReference type="RefSeq" id="WP_119436142.1">
    <property type="nucleotide sequence ID" value="NZ_QWGR01000001.1"/>
</dbReference>
<dbReference type="EMBL" id="QWGR01000001">
    <property type="protein sequence ID" value="RIJ50673.1"/>
    <property type="molecule type" value="Genomic_DNA"/>
</dbReference>
<dbReference type="AlphaFoldDB" id="A0A399T9R0"/>